<evidence type="ECO:0000256" key="1">
    <source>
        <dbReference type="ARBA" id="ARBA00004974"/>
    </source>
</evidence>
<organism evidence="10 11">
    <name type="scientific">Merdimmobilis hominis</name>
    <dbReference type="NCBI Taxonomy" id="2897707"/>
    <lineage>
        <taxon>Bacteria</taxon>
        <taxon>Bacillati</taxon>
        <taxon>Bacillota</taxon>
        <taxon>Clostridia</taxon>
        <taxon>Eubacteriales</taxon>
        <taxon>Oscillospiraceae</taxon>
        <taxon>Merdimmobilis</taxon>
    </lineage>
</organism>
<gene>
    <name evidence="10" type="primary">ilvN</name>
    <name evidence="10" type="ORF">H6A12_03140</name>
</gene>
<dbReference type="PANTHER" id="PTHR30239">
    <property type="entry name" value="ACETOLACTATE SYNTHASE SMALL SUBUNIT"/>
    <property type="match status" value="1"/>
</dbReference>
<keyword evidence="5 8" id="KW-0028">Amino-acid biosynthesis</keyword>
<dbReference type="InterPro" id="IPR002912">
    <property type="entry name" value="ACT_dom"/>
</dbReference>
<dbReference type="AlphaFoldDB" id="A0A939BCI2"/>
<dbReference type="GO" id="GO:0009099">
    <property type="term" value="P:L-valine biosynthetic process"/>
    <property type="evidence" value="ECO:0007669"/>
    <property type="project" value="UniProtKB-UniRule"/>
</dbReference>
<comment type="similarity">
    <text evidence="3 8">Belongs to the acetolactate synthase small subunit family.</text>
</comment>
<evidence type="ECO:0000256" key="4">
    <source>
        <dbReference type="ARBA" id="ARBA00011744"/>
    </source>
</evidence>
<evidence type="ECO:0000313" key="10">
    <source>
        <dbReference type="EMBL" id="MBM6920154.1"/>
    </source>
</evidence>
<comment type="function">
    <text evidence="8">Catalyzes the conversion of 2 pyruvate molecules into acetolactate in the first common step of the biosynthetic pathway of the branched-amino acids such as leucine, isoleucine, and valine.</text>
</comment>
<evidence type="ECO:0000256" key="6">
    <source>
        <dbReference type="ARBA" id="ARBA00023304"/>
    </source>
</evidence>
<accession>A0A939BCI2</accession>
<evidence type="ECO:0000259" key="9">
    <source>
        <dbReference type="PROSITE" id="PS51671"/>
    </source>
</evidence>
<dbReference type="RefSeq" id="WP_204444668.1">
    <property type="nucleotide sequence ID" value="NZ_JACJKY010000004.1"/>
</dbReference>
<proteinExistence type="inferred from homology"/>
<evidence type="ECO:0000256" key="8">
    <source>
        <dbReference type="RuleBase" id="RU368092"/>
    </source>
</evidence>
<dbReference type="Proteomes" id="UP000774750">
    <property type="component" value="Unassembled WGS sequence"/>
</dbReference>
<dbReference type="Pfam" id="PF22629">
    <property type="entry name" value="ACT_AHAS_ss"/>
    <property type="match status" value="1"/>
</dbReference>
<evidence type="ECO:0000256" key="7">
    <source>
        <dbReference type="ARBA" id="ARBA00048670"/>
    </source>
</evidence>
<evidence type="ECO:0000313" key="11">
    <source>
        <dbReference type="Proteomes" id="UP000774750"/>
    </source>
</evidence>
<keyword evidence="8 10" id="KW-0808">Transferase</keyword>
<keyword evidence="6 8" id="KW-0100">Branched-chain amino acid biosynthesis</keyword>
<reference evidence="10" key="1">
    <citation type="submission" date="2020-08" db="EMBL/GenBank/DDBJ databases">
        <authorList>
            <person name="Cejkova D."/>
            <person name="Kubasova T."/>
            <person name="Jahodarova E."/>
            <person name="Rychlik I."/>
        </authorList>
    </citation>
    <scope>NUCLEOTIDE SEQUENCE</scope>
    <source>
        <strain evidence="10">An559</strain>
    </source>
</reference>
<feature type="domain" description="ACT" evidence="9">
    <location>
        <begin position="5"/>
        <end position="79"/>
    </location>
</feature>
<comment type="caution">
    <text evidence="10">The sequence shown here is derived from an EMBL/GenBank/DDBJ whole genome shotgun (WGS) entry which is preliminary data.</text>
</comment>
<dbReference type="SUPFAM" id="SSF55021">
    <property type="entry name" value="ACT-like"/>
    <property type="match status" value="1"/>
</dbReference>
<dbReference type="InterPro" id="IPR045865">
    <property type="entry name" value="ACT-like_dom_sf"/>
</dbReference>
<dbReference type="PROSITE" id="PS51671">
    <property type="entry name" value="ACT"/>
    <property type="match status" value="1"/>
</dbReference>
<protein>
    <recommendedName>
        <fullName evidence="8">Acetolactate synthase small subunit</fullName>
        <shortName evidence="8">AHAS</shortName>
        <shortName evidence="8">ALS</shortName>
        <ecNumber evidence="8">2.2.1.6</ecNumber>
    </recommendedName>
    <alternativeName>
        <fullName evidence="8">Acetohydroxy-acid synthase small subunit</fullName>
    </alternativeName>
</protein>
<dbReference type="PANTHER" id="PTHR30239:SF0">
    <property type="entry name" value="ACETOLACTATE SYNTHASE SMALL SUBUNIT 1, CHLOROPLASTIC"/>
    <property type="match status" value="1"/>
</dbReference>
<dbReference type="CDD" id="cd04878">
    <property type="entry name" value="ACT_AHAS"/>
    <property type="match status" value="1"/>
</dbReference>
<comment type="pathway">
    <text evidence="2 8">Amino-acid biosynthesis; L-valine biosynthesis; L-valine from pyruvate: step 1/4.</text>
</comment>
<evidence type="ECO:0000256" key="5">
    <source>
        <dbReference type="ARBA" id="ARBA00022605"/>
    </source>
</evidence>
<dbReference type="GO" id="GO:0003984">
    <property type="term" value="F:acetolactate synthase activity"/>
    <property type="evidence" value="ECO:0007669"/>
    <property type="project" value="UniProtKB-UniRule"/>
</dbReference>
<comment type="pathway">
    <text evidence="1 8">Amino-acid biosynthesis; L-isoleucine biosynthesis; L-isoleucine from 2-oxobutanoate: step 1/4.</text>
</comment>
<comment type="subunit">
    <text evidence="4 8">Dimer of large and small chains.</text>
</comment>
<name>A0A939BCI2_9FIRM</name>
<comment type="catalytic activity">
    <reaction evidence="7 8">
        <text>2 pyruvate + H(+) = (2S)-2-acetolactate + CO2</text>
        <dbReference type="Rhea" id="RHEA:25249"/>
        <dbReference type="ChEBI" id="CHEBI:15361"/>
        <dbReference type="ChEBI" id="CHEBI:15378"/>
        <dbReference type="ChEBI" id="CHEBI:16526"/>
        <dbReference type="ChEBI" id="CHEBI:58476"/>
        <dbReference type="EC" id="2.2.1.6"/>
    </reaction>
</comment>
<reference evidence="10" key="2">
    <citation type="journal article" date="2021" name="Sci. Rep.">
        <title>The distribution of antibiotic resistance genes in chicken gut microbiota commensals.</title>
        <authorList>
            <person name="Juricova H."/>
            <person name="Matiasovicova J."/>
            <person name="Kubasova T."/>
            <person name="Cejkova D."/>
            <person name="Rychlik I."/>
        </authorList>
    </citation>
    <scope>NUCLEOTIDE SEQUENCE</scope>
    <source>
        <strain evidence="10">An559</strain>
    </source>
</reference>
<dbReference type="Gene3D" id="3.30.70.260">
    <property type="match status" value="1"/>
</dbReference>
<dbReference type="GO" id="GO:1990610">
    <property type="term" value="F:acetolactate synthase regulator activity"/>
    <property type="evidence" value="ECO:0007669"/>
    <property type="project" value="UniProtKB-UniRule"/>
</dbReference>
<dbReference type="GO" id="GO:0009097">
    <property type="term" value="P:isoleucine biosynthetic process"/>
    <property type="evidence" value="ECO:0007669"/>
    <property type="project" value="UniProtKB-UniRule"/>
</dbReference>
<dbReference type="InterPro" id="IPR054480">
    <property type="entry name" value="AHAS_small-like_ACT"/>
</dbReference>
<dbReference type="InterPro" id="IPR004789">
    <property type="entry name" value="Acetalactate_synth_ssu"/>
</dbReference>
<keyword evidence="11" id="KW-1185">Reference proteome</keyword>
<dbReference type="GO" id="GO:0005829">
    <property type="term" value="C:cytosol"/>
    <property type="evidence" value="ECO:0007669"/>
    <property type="project" value="TreeGrafter"/>
</dbReference>
<dbReference type="NCBIfam" id="TIGR00119">
    <property type="entry name" value="acolac_sm"/>
    <property type="match status" value="1"/>
</dbReference>
<dbReference type="EMBL" id="JACJKY010000004">
    <property type="protein sequence ID" value="MBM6920154.1"/>
    <property type="molecule type" value="Genomic_DNA"/>
</dbReference>
<sequence length="91" mass="10456">MEKFTIAVLVHNRFGVLNRVTSMFRRRRFNIRALFVSEAASTEYSQIVLTFEGDVQAKEQLVNQLYKLIDVCAIKELDACELPAMPVISFD</sequence>
<evidence type="ECO:0000256" key="2">
    <source>
        <dbReference type="ARBA" id="ARBA00005025"/>
    </source>
</evidence>
<evidence type="ECO:0000256" key="3">
    <source>
        <dbReference type="ARBA" id="ARBA00006341"/>
    </source>
</evidence>
<dbReference type="EC" id="2.2.1.6" evidence="8"/>
<dbReference type="InterPro" id="IPR039557">
    <property type="entry name" value="AHAS_ACT"/>
</dbReference>